<protein>
    <recommendedName>
        <fullName evidence="3">Orphan protein</fullName>
    </recommendedName>
</protein>
<dbReference type="AlphaFoldDB" id="A0A6M4MHY7"/>
<dbReference type="KEGG" id="apel:CA267_008965"/>
<evidence type="ECO:0000313" key="1">
    <source>
        <dbReference type="EMBL" id="QJR82801.1"/>
    </source>
</evidence>
<proteinExistence type="predicted"/>
<reference evidence="1 2" key="2">
    <citation type="submission" date="2020-04" db="EMBL/GenBank/DDBJ databases">
        <title>Complete genome sequence of Alteromonas pelagimontana 5.12T.</title>
        <authorList>
            <person name="Sinha R.K."/>
            <person name="Krishnan K.P."/>
            <person name="Kurian J.P."/>
        </authorList>
    </citation>
    <scope>NUCLEOTIDE SEQUENCE [LARGE SCALE GENOMIC DNA]</scope>
    <source>
        <strain evidence="1 2">5.12</strain>
    </source>
</reference>
<dbReference type="EMBL" id="CP052766">
    <property type="protein sequence ID" value="QJR82801.1"/>
    <property type="molecule type" value="Genomic_DNA"/>
</dbReference>
<dbReference type="InterPro" id="IPR046525">
    <property type="entry name" value="DUF6702"/>
</dbReference>
<evidence type="ECO:0000313" key="2">
    <source>
        <dbReference type="Proteomes" id="UP000219285"/>
    </source>
</evidence>
<dbReference type="OrthoDB" id="5741133at2"/>
<evidence type="ECO:0008006" key="3">
    <source>
        <dbReference type="Google" id="ProtNLM"/>
    </source>
</evidence>
<reference evidence="2" key="1">
    <citation type="submission" date="2014-12" db="EMBL/GenBank/DDBJ databases">
        <title>Complete genome sequence of a multi-drug resistant Klebsiella pneumoniae.</title>
        <authorList>
            <person name="Hua X."/>
            <person name="Chen Q."/>
            <person name="Li X."/>
            <person name="Feng Y."/>
            <person name="Ruan Z."/>
            <person name="Yu Y."/>
        </authorList>
    </citation>
    <scope>NUCLEOTIDE SEQUENCE [LARGE SCALE GENOMIC DNA]</scope>
    <source>
        <strain evidence="2">5.12</strain>
    </source>
</reference>
<dbReference type="Proteomes" id="UP000219285">
    <property type="component" value="Chromosome"/>
</dbReference>
<name>A0A6M4MHY7_9ALTE</name>
<dbReference type="RefSeq" id="WP_097349163.1">
    <property type="nucleotide sequence ID" value="NZ_CP052766.1"/>
</dbReference>
<accession>A0A6M4MHY7</accession>
<dbReference type="Pfam" id="PF20420">
    <property type="entry name" value="DUF6702"/>
    <property type="match status" value="1"/>
</dbReference>
<keyword evidence="2" id="KW-1185">Reference proteome</keyword>
<gene>
    <name evidence="1" type="ORF">CA267_008965</name>
</gene>
<organism evidence="1 2">
    <name type="scientific">Alteromonas pelagimontana</name>
    <dbReference type="NCBI Taxonomy" id="1858656"/>
    <lineage>
        <taxon>Bacteria</taxon>
        <taxon>Pseudomonadati</taxon>
        <taxon>Pseudomonadota</taxon>
        <taxon>Gammaproteobacteria</taxon>
        <taxon>Alteromonadales</taxon>
        <taxon>Alteromonadaceae</taxon>
        <taxon>Alteromonas/Salinimonas group</taxon>
        <taxon>Alteromonas</taxon>
    </lineage>
</organism>
<sequence>MVLLIAFCSSVSAHQIKSAITTVLFNPHTANIEVMHRFNLHDSEHAVKVLFDKNADILDDKDTQKAFAEYVTHRFALLDADGQELPLSIVGFETEGKFFWVYQETAQPPQLEGLEIRHDALRDIWPSQINTLNVEGNGPVQTLTFQDSATLLEVSFEGHSH</sequence>